<feature type="region of interest" description="Disordered" evidence="1">
    <location>
        <begin position="283"/>
        <end position="311"/>
    </location>
</feature>
<feature type="non-terminal residue" evidence="2">
    <location>
        <position position="1"/>
    </location>
</feature>
<protein>
    <submittedName>
        <fullName evidence="2">Protein TIC110, chloroplastic</fullName>
    </submittedName>
</protein>
<organism evidence="2 3">
    <name type="scientific">Mucuna pruriens</name>
    <name type="common">Velvet bean</name>
    <name type="synonym">Dolichos pruriens</name>
    <dbReference type="NCBI Taxonomy" id="157652"/>
    <lineage>
        <taxon>Eukaryota</taxon>
        <taxon>Viridiplantae</taxon>
        <taxon>Streptophyta</taxon>
        <taxon>Embryophyta</taxon>
        <taxon>Tracheophyta</taxon>
        <taxon>Spermatophyta</taxon>
        <taxon>Magnoliopsida</taxon>
        <taxon>eudicotyledons</taxon>
        <taxon>Gunneridae</taxon>
        <taxon>Pentapetalae</taxon>
        <taxon>rosids</taxon>
        <taxon>fabids</taxon>
        <taxon>Fabales</taxon>
        <taxon>Fabaceae</taxon>
        <taxon>Papilionoideae</taxon>
        <taxon>50 kb inversion clade</taxon>
        <taxon>NPAAA clade</taxon>
        <taxon>indigoferoid/millettioid clade</taxon>
        <taxon>Phaseoleae</taxon>
        <taxon>Mucuna</taxon>
    </lineage>
</organism>
<dbReference type="GO" id="GO:0045037">
    <property type="term" value="P:protein import into chloroplast stroma"/>
    <property type="evidence" value="ECO:0007669"/>
    <property type="project" value="TreeGrafter"/>
</dbReference>
<reference evidence="2" key="1">
    <citation type="submission" date="2018-05" db="EMBL/GenBank/DDBJ databases">
        <title>Draft genome of Mucuna pruriens seed.</title>
        <authorList>
            <person name="Nnadi N.E."/>
            <person name="Vos R."/>
            <person name="Hasami M.H."/>
            <person name="Devisetty U.K."/>
            <person name="Aguiy J.C."/>
        </authorList>
    </citation>
    <scope>NUCLEOTIDE SEQUENCE [LARGE SCALE GENOMIC DNA]</scope>
    <source>
        <strain evidence="2">JCA_2017</strain>
    </source>
</reference>
<dbReference type="PANTHER" id="PTHR34935:SF3">
    <property type="entry name" value="PROTEIN TIC110, CHLOROPLASTIC"/>
    <property type="match status" value="1"/>
</dbReference>
<evidence type="ECO:0000313" key="2">
    <source>
        <dbReference type="EMBL" id="RDY13448.1"/>
    </source>
</evidence>
<dbReference type="Proteomes" id="UP000257109">
    <property type="component" value="Unassembled WGS sequence"/>
</dbReference>
<dbReference type="PANTHER" id="PTHR34935">
    <property type="entry name" value="PROTEIN TIC110, CHLOROPLASTIC"/>
    <property type="match status" value="1"/>
</dbReference>
<feature type="compositionally biased region" description="Acidic residues" evidence="1">
    <location>
        <begin position="286"/>
        <end position="311"/>
    </location>
</feature>
<comment type="caution">
    <text evidence="2">The sequence shown here is derived from an EMBL/GenBank/DDBJ whole genome shotgun (WGS) entry which is preliminary data.</text>
</comment>
<dbReference type="STRING" id="157652.A0A371IEK7"/>
<dbReference type="Pfam" id="PF16940">
    <property type="entry name" value="Tic110"/>
    <property type="match status" value="1"/>
</dbReference>
<accession>A0A371IEK7</accession>
<dbReference type="GO" id="GO:0061927">
    <property type="term" value="C:TOC-TIC supercomplex I"/>
    <property type="evidence" value="ECO:0007669"/>
    <property type="project" value="TreeGrafter"/>
</dbReference>
<name>A0A371IEK7_MUCPR</name>
<gene>
    <name evidence="2" type="primary">TIC110</name>
    <name evidence="2" type="ORF">CR513_01639</name>
</gene>
<proteinExistence type="predicted"/>
<keyword evidence="3" id="KW-1185">Reference proteome</keyword>
<dbReference type="InterPro" id="IPR031610">
    <property type="entry name" value="TIC110"/>
</dbReference>
<sequence length="311" mass="34564">MRFLWLRVFCGDVSSLAGRHLFSDQLPPVSNDYPAILVRGLAAPFRYLGLTTMVAIILILDSAKRRHINCLLAALNQLRNIFGLGKWEAKAITLDVTSKVYRQKLAQAVSGGDFEMADSKAAFMKNFECAVISFLNLEIFLQKLQQLVAGGELRDKDAAALLRSRVMLCIPQQTVEAAHSDICGSLSEKDTCAVIVFAHDRVVKDAIASGVNGYDGEIKKSVRKAAHGLRLNRDTARSIASKAVRKIFINYIKPGNRTESAKELRKIIAFNTLVVTELMKDIKGESDDESNEEELGKEEMIQTEDEEWDSL</sequence>
<evidence type="ECO:0000313" key="3">
    <source>
        <dbReference type="Proteomes" id="UP000257109"/>
    </source>
</evidence>
<dbReference type="OrthoDB" id="1744672at2759"/>
<evidence type="ECO:0000256" key="1">
    <source>
        <dbReference type="SAM" id="MobiDB-lite"/>
    </source>
</evidence>
<dbReference type="AlphaFoldDB" id="A0A371IEK7"/>
<dbReference type="EMBL" id="QJKJ01000276">
    <property type="protein sequence ID" value="RDY13448.1"/>
    <property type="molecule type" value="Genomic_DNA"/>
</dbReference>